<dbReference type="AlphaFoldDB" id="A0A7W4W877"/>
<dbReference type="Pfam" id="PF02463">
    <property type="entry name" value="SMC_N"/>
    <property type="match status" value="1"/>
</dbReference>
<comment type="function">
    <text evidence="9 10">The RecF protein is involved in DNA metabolism; it is required for DNA replication and normal SOS inducibility. RecF binds preferentially to single-stranded, linear DNA. It also seems to bind ATP.</text>
</comment>
<dbReference type="InterPro" id="IPR027417">
    <property type="entry name" value="P-loop_NTPase"/>
</dbReference>
<dbReference type="GO" id="GO:0003697">
    <property type="term" value="F:single-stranded DNA binding"/>
    <property type="evidence" value="ECO:0007669"/>
    <property type="project" value="UniProtKB-UniRule"/>
</dbReference>
<keyword evidence="8 9" id="KW-0238">DNA-binding</keyword>
<keyword evidence="5 9" id="KW-0235">DNA replication</keyword>
<evidence type="ECO:0000256" key="2">
    <source>
        <dbReference type="ARBA" id="ARBA00008016"/>
    </source>
</evidence>
<dbReference type="GO" id="GO:0009432">
    <property type="term" value="P:SOS response"/>
    <property type="evidence" value="ECO:0007669"/>
    <property type="project" value="UniProtKB-UniRule"/>
</dbReference>
<dbReference type="GO" id="GO:0006260">
    <property type="term" value="P:DNA replication"/>
    <property type="evidence" value="ECO:0007669"/>
    <property type="project" value="UniProtKB-UniRule"/>
</dbReference>
<reference evidence="12 13" key="1">
    <citation type="submission" date="2020-08" db="EMBL/GenBank/DDBJ databases">
        <title>Genomic Encyclopedia of Type Strains, Phase III (KMG-III): the genomes of soil and plant-associated and newly described type strains.</title>
        <authorList>
            <person name="Whitman W."/>
        </authorList>
    </citation>
    <scope>NUCLEOTIDE SEQUENCE [LARGE SCALE GENOMIC DNA]</scope>
    <source>
        <strain evidence="12 13">CECT 8654</strain>
    </source>
</reference>
<name>A0A7W4W877_9GAMM</name>
<dbReference type="PANTHER" id="PTHR32182:SF0">
    <property type="entry name" value="DNA REPLICATION AND REPAIR PROTEIN RECF"/>
    <property type="match status" value="1"/>
</dbReference>
<dbReference type="SUPFAM" id="SSF52540">
    <property type="entry name" value="P-loop containing nucleoside triphosphate hydrolases"/>
    <property type="match status" value="1"/>
</dbReference>
<dbReference type="InterPro" id="IPR001238">
    <property type="entry name" value="DNA-binding_RecF"/>
</dbReference>
<dbReference type="InterPro" id="IPR018078">
    <property type="entry name" value="DNA-binding_RecF_CS"/>
</dbReference>
<dbReference type="GO" id="GO:0006302">
    <property type="term" value="P:double-strand break repair"/>
    <property type="evidence" value="ECO:0007669"/>
    <property type="project" value="TreeGrafter"/>
</dbReference>
<dbReference type="GO" id="GO:0000731">
    <property type="term" value="P:DNA synthesis involved in DNA repair"/>
    <property type="evidence" value="ECO:0007669"/>
    <property type="project" value="TreeGrafter"/>
</dbReference>
<keyword evidence="9 10" id="KW-0227">DNA damage</keyword>
<evidence type="ECO:0000256" key="4">
    <source>
        <dbReference type="ARBA" id="ARBA00022490"/>
    </source>
</evidence>
<dbReference type="Gene3D" id="3.40.50.300">
    <property type="entry name" value="P-loop containing nucleotide triphosphate hydrolases"/>
    <property type="match status" value="1"/>
</dbReference>
<evidence type="ECO:0000256" key="3">
    <source>
        <dbReference type="ARBA" id="ARBA00020170"/>
    </source>
</evidence>
<dbReference type="Proteomes" id="UP000537130">
    <property type="component" value="Unassembled WGS sequence"/>
</dbReference>
<evidence type="ECO:0000256" key="7">
    <source>
        <dbReference type="ARBA" id="ARBA00022840"/>
    </source>
</evidence>
<evidence type="ECO:0000313" key="13">
    <source>
        <dbReference type="Proteomes" id="UP000537130"/>
    </source>
</evidence>
<evidence type="ECO:0000256" key="9">
    <source>
        <dbReference type="HAMAP-Rule" id="MF_00365"/>
    </source>
</evidence>
<dbReference type="GO" id="GO:0005524">
    <property type="term" value="F:ATP binding"/>
    <property type="evidence" value="ECO:0007669"/>
    <property type="project" value="UniProtKB-UniRule"/>
</dbReference>
<organism evidence="12 13">
    <name type="scientific">Litorivivens lipolytica</name>
    <dbReference type="NCBI Taxonomy" id="1524264"/>
    <lineage>
        <taxon>Bacteria</taxon>
        <taxon>Pseudomonadati</taxon>
        <taxon>Pseudomonadota</taxon>
        <taxon>Gammaproteobacteria</taxon>
        <taxon>Litorivivens</taxon>
    </lineage>
</organism>
<gene>
    <name evidence="9" type="primary">recF</name>
    <name evidence="12" type="ORF">FHR99_002948</name>
</gene>
<dbReference type="RefSeq" id="WP_183411443.1">
    <property type="nucleotide sequence ID" value="NZ_JACHWY010000003.1"/>
</dbReference>
<dbReference type="EMBL" id="JACHWY010000003">
    <property type="protein sequence ID" value="MBB3048674.1"/>
    <property type="molecule type" value="Genomic_DNA"/>
</dbReference>
<keyword evidence="4 9" id="KW-0963">Cytoplasm</keyword>
<dbReference type="Gene3D" id="1.20.1050.90">
    <property type="entry name" value="RecF/RecN/SMC, N-terminal domain"/>
    <property type="match status" value="1"/>
</dbReference>
<dbReference type="InterPro" id="IPR042174">
    <property type="entry name" value="RecF_2"/>
</dbReference>
<dbReference type="PROSITE" id="PS00618">
    <property type="entry name" value="RECF_2"/>
    <property type="match status" value="1"/>
</dbReference>
<evidence type="ECO:0000256" key="10">
    <source>
        <dbReference type="RuleBase" id="RU000578"/>
    </source>
</evidence>
<dbReference type="InterPro" id="IPR003395">
    <property type="entry name" value="RecF/RecN/SMC_N"/>
</dbReference>
<dbReference type="NCBIfam" id="TIGR00611">
    <property type="entry name" value="recf"/>
    <property type="match status" value="1"/>
</dbReference>
<protein>
    <recommendedName>
        <fullName evidence="3 9">DNA replication and repair protein RecF</fullName>
    </recommendedName>
</protein>
<keyword evidence="6 9" id="KW-0547">Nucleotide-binding</keyword>
<accession>A0A7W4W877</accession>
<evidence type="ECO:0000256" key="6">
    <source>
        <dbReference type="ARBA" id="ARBA00022741"/>
    </source>
</evidence>
<sequence>MILTDIELKNFRIIESAQLSGLESVNLITGSNGSGKTSLLEAIHVLGHGRSFRTRKWQRLVRYETSAFRVIGKGSSTRGEIRLGVERKLMESSPLVRLNGETLKATSELASVLPIQILDSAGFSLLAGPPEFRRQLLDWAVFHVEPSRFLTAWRRYQKALKHRNALLRSSGVNARALAPWTEELATQGELIHSLRMNQLDKLLPLLLEMHSALNSDVAVPVDVKLAYYPGWNRDESDLQTKLNKEIDRDIELGYTRDGPHRADLRVKSAGQPVAEVFSRGQLKSLVAAFRLSQAKLLRQYGIKSVFLIDDLAAELDAERRGRFIGELLKLDCQSFFTAINEADLSSCFGSATIKRFHVEHGRVTPLP</sequence>
<comment type="similarity">
    <text evidence="2 9 10">Belongs to the RecF family.</text>
</comment>
<evidence type="ECO:0000256" key="5">
    <source>
        <dbReference type="ARBA" id="ARBA00022705"/>
    </source>
</evidence>
<evidence type="ECO:0000256" key="1">
    <source>
        <dbReference type="ARBA" id="ARBA00004496"/>
    </source>
</evidence>
<dbReference type="PANTHER" id="PTHR32182">
    <property type="entry name" value="DNA REPLICATION AND REPAIR PROTEIN RECF"/>
    <property type="match status" value="1"/>
</dbReference>
<keyword evidence="13" id="KW-1185">Reference proteome</keyword>
<dbReference type="HAMAP" id="MF_00365">
    <property type="entry name" value="RecF"/>
    <property type="match status" value="1"/>
</dbReference>
<feature type="domain" description="RecF/RecN/SMC N-terminal" evidence="11">
    <location>
        <begin position="3"/>
        <end position="359"/>
    </location>
</feature>
<dbReference type="GO" id="GO:0005737">
    <property type="term" value="C:cytoplasm"/>
    <property type="evidence" value="ECO:0007669"/>
    <property type="project" value="UniProtKB-SubCell"/>
</dbReference>
<comment type="caution">
    <text evidence="12">The sequence shown here is derived from an EMBL/GenBank/DDBJ whole genome shotgun (WGS) entry which is preliminary data.</text>
</comment>
<evidence type="ECO:0000313" key="12">
    <source>
        <dbReference type="EMBL" id="MBB3048674.1"/>
    </source>
</evidence>
<proteinExistence type="inferred from homology"/>
<evidence type="ECO:0000256" key="8">
    <source>
        <dbReference type="ARBA" id="ARBA00023125"/>
    </source>
</evidence>
<keyword evidence="9 10" id="KW-0742">SOS response</keyword>
<keyword evidence="9 10" id="KW-0234">DNA repair</keyword>
<comment type="subcellular location">
    <subcellularLocation>
        <location evidence="1 9 10">Cytoplasm</location>
    </subcellularLocation>
</comment>
<keyword evidence="7 9" id="KW-0067">ATP-binding</keyword>
<feature type="binding site" evidence="9">
    <location>
        <begin position="30"/>
        <end position="37"/>
    </location>
    <ligand>
        <name>ATP</name>
        <dbReference type="ChEBI" id="CHEBI:30616"/>
    </ligand>
</feature>
<evidence type="ECO:0000259" key="11">
    <source>
        <dbReference type="Pfam" id="PF02463"/>
    </source>
</evidence>